<feature type="compositionally biased region" description="Pro residues" evidence="1">
    <location>
        <begin position="447"/>
        <end position="456"/>
    </location>
</feature>
<reference evidence="2 3" key="1">
    <citation type="journal article" date="2014" name="Nat. Commun.">
        <title>Klebsormidium flaccidum genome reveals primary factors for plant terrestrial adaptation.</title>
        <authorList>
            <person name="Hori K."/>
            <person name="Maruyama F."/>
            <person name="Fujisawa T."/>
            <person name="Togashi T."/>
            <person name="Yamamoto N."/>
            <person name="Seo M."/>
            <person name="Sato S."/>
            <person name="Yamada T."/>
            <person name="Mori H."/>
            <person name="Tajima N."/>
            <person name="Moriyama T."/>
            <person name="Ikeuchi M."/>
            <person name="Watanabe M."/>
            <person name="Wada H."/>
            <person name="Kobayashi K."/>
            <person name="Saito M."/>
            <person name="Masuda T."/>
            <person name="Sasaki-Sekimoto Y."/>
            <person name="Mashiguchi K."/>
            <person name="Awai K."/>
            <person name="Shimojima M."/>
            <person name="Masuda S."/>
            <person name="Iwai M."/>
            <person name="Nobusawa T."/>
            <person name="Narise T."/>
            <person name="Kondo S."/>
            <person name="Saito H."/>
            <person name="Sato R."/>
            <person name="Murakawa M."/>
            <person name="Ihara Y."/>
            <person name="Oshima-Yamada Y."/>
            <person name="Ohtaka K."/>
            <person name="Satoh M."/>
            <person name="Sonobe K."/>
            <person name="Ishii M."/>
            <person name="Ohtani R."/>
            <person name="Kanamori-Sato M."/>
            <person name="Honoki R."/>
            <person name="Miyazaki D."/>
            <person name="Mochizuki H."/>
            <person name="Umetsu J."/>
            <person name="Higashi K."/>
            <person name="Shibata D."/>
            <person name="Kamiya Y."/>
            <person name="Sato N."/>
            <person name="Nakamura Y."/>
            <person name="Tabata S."/>
            <person name="Ida S."/>
            <person name="Kurokawa K."/>
            <person name="Ohta H."/>
        </authorList>
    </citation>
    <scope>NUCLEOTIDE SEQUENCE [LARGE SCALE GENOMIC DNA]</scope>
    <source>
        <strain evidence="2 3">NIES-2285</strain>
    </source>
</reference>
<dbReference type="EMBL" id="DF237315">
    <property type="protein sequence ID" value="GAQ87629.1"/>
    <property type="molecule type" value="Genomic_DNA"/>
</dbReference>
<proteinExistence type="predicted"/>
<dbReference type="Proteomes" id="UP000054558">
    <property type="component" value="Unassembled WGS sequence"/>
</dbReference>
<feature type="region of interest" description="Disordered" evidence="1">
    <location>
        <begin position="181"/>
        <end position="214"/>
    </location>
</feature>
<accession>A0A1Y1IDX3</accession>
<feature type="region of interest" description="Disordered" evidence="1">
    <location>
        <begin position="422"/>
        <end position="456"/>
    </location>
</feature>
<evidence type="ECO:0000313" key="2">
    <source>
        <dbReference type="EMBL" id="GAQ87629.1"/>
    </source>
</evidence>
<dbReference type="AlphaFoldDB" id="A0A1Y1IDX3"/>
<evidence type="ECO:0000256" key="1">
    <source>
        <dbReference type="SAM" id="MobiDB-lite"/>
    </source>
</evidence>
<name>A0A1Y1IDX3_KLENI</name>
<sequence length="456" mass="49766">MVLDDVTWKELCLMYAGGLVEELGYCHQGAGDPPGGWRGLFKLLVHCPGVHFPTFEPVLQSETLKAKYDWTYGRGHVQSELREYRKGVESKKALFLSVEDEIVVSRLCCHFDAACKRGLLRQYNPPPIFCCRGVVKNFRSSGLAEVTGAATFLTEKNEVEADKIMRVSAATSKFSQENVAGKACDGSQSGLKEGAKSQRGSSGEETKAEVSSPRNAGPCPYCGGQTFHLPSIVFPGAYAAESYDVMTSDVVNDFHVEGFVWKGRFLLITGFVCLAGHLVLGVAGHPNFGRGLAVPHSGDRLQLQPAEAVAFMVRFMAGEQGLAREEGQRYISSLELETVMAVEARLTQLKEIWPLDKGRLLSYKVFEDLMYPHRYSVGSIMKVLRSNVPADLLEIVGAFVGTGSMTAAECKRSILEAFETHEREEKQKMSRAVGTAEASERCVMPASTPPSSGPSG</sequence>
<organism evidence="2 3">
    <name type="scientific">Klebsormidium nitens</name>
    <name type="common">Green alga</name>
    <name type="synonym">Ulothrix nitens</name>
    <dbReference type="NCBI Taxonomy" id="105231"/>
    <lineage>
        <taxon>Eukaryota</taxon>
        <taxon>Viridiplantae</taxon>
        <taxon>Streptophyta</taxon>
        <taxon>Klebsormidiophyceae</taxon>
        <taxon>Klebsormidiales</taxon>
        <taxon>Klebsormidiaceae</taxon>
        <taxon>Klebsormidium</taxon>
    </lineage>
</organism>
<gene>
    <name evidence="2" type="ORF">KFL_003660090</name>
</gene>
<evidence type="ECO:0000313" key="3">
    <source>
        <dbReference type="Proteomes" id="UP000054558"/>
    </source>
</evidence>
<dbReference type="InterPro" id="IPR040267">
    <property type="entry name" value="EID1-like"/>
</dbReference>
<keyword evidence="3" id="KW-1185">Reference proteome</keyword>
<dbReference type="PANTHER" id="PTHR31348">
    <property type="entry name" value="EID1-LIKE F-BOX PROTEIN 2-RELATED"/>
    <property type="match status" value="1"/>
</dbReference>
<dbReference type="PANTHER" id="PTHR31348:SF4">
    <property type="entry name" value="PHYTOCHROME A-ASSOCIATED F-BOX PROTEIN"/>
    <property type="match status" value="1"/>
</dbReference>
<protein>
    <submittedName>
        <fullName evidence="2">Uncharacterized protein</fullName>
    </submittedName>
</protein>